<protein>
    <submittedName>
        <fullName evidence="1">Uncharacterized protein</fullName>
    </submittedName>
</protein>
<accession>A0A7X6N6M4</accession>
<dbReference type="AlphaFoldDB" id="A0A7X6N6M4"/>
<evidence type="ECO:0000313" key="2">
    <source>
        <dbReference type="Proteomes" id="UP000549765"/>
    </source>
</evidence>
<gene>
    <name evidence="1" type="ORF">HF964_09245</name>
</gene>
<dbReference type="Proteomes" id="UP000549765">
    <property type="component" value="Unassembled WGS sequence"/>
</dbReference>
<name>A0A7X6N6M4_9LACO</name>
<dbReference type="EMBL" id="JAAXPN010000013">
    <property type="protein sequence ID" value="NKZ24970.1"/>
    <property type="molecule type" value="Genomic_DNA"/>
</dbReference>
<comment type="caution">
    <text evidence="1">The sequence shown here is derived from an EMBL/GenBank/DDBJ whole genome shotgun (WGS) entry which is preliminary data.</text>
</comment>
<dbReference type="RefSeq" id="WP_168722763.1">
    <property type="nucleotide sequence ID" value="NZ_JAAXPN010000013.1"/>
</dbReference>
<keyword evidence="2" id="KW-1185">Reference proteome</keyword>
<reference evidence="1 2" key="1">
    <citation type="submission" date="2020-04" db="EMBL/GenBank/DDBJ databases">
        <title>MicrobeNet Type strains.</title>
        <authorList>
            <person name="Nicholson A.C."/>
        </authorList>
    </citation>
    <scope>NUCLEOTIDE SEQUENCE [LARGE SCALE GENOMIC DNA]</scope>
    <source>
        <strain evidence="1 2">CCUG 61472</strain>
    </source>
</reference>
<evidence type="ECO:0000313" key="1">
    <source>
        <dbReference type="EMBL" id="NKZ24970.1"/>
    </source>
</evidence>
<proteinExistence type="predicted"/>
<organism evidence="1 2">
    <name type="scientific">Periweissella fabalis</name>
    <dbReference type="NCBI Taxonomy" id="1070421"/>
    <lineage>
        <taxon>Bacteria</taxon>
        <taxon>Bacillati</taxon>
        <taxon>Bacillota</taxon>
        <taxon>Bacilli</taxon>
        <taxon>Lactobacillales</taxon>
        <taxon>Lactobacillaceae</taxon>
        <taxon>Periweissella</taxon>
    </lineage>
</organism>
<sequence length="49" mass="5946">MHFNKKRFNNDILDWENDLKKRKFIAKNTVKGSFYDLVSIIKIVFKNID</sequence>